<keyword evidence="8" id="KW-0418">Kinase</keyword>
<dbReference type="NCBIfam" id="TIGR00229">
    <property type="entry name" value="sensory_box"/>
    <property type="match status" value="1"/>
</dbReference>
<dbReference type="STRING" id="5786.F1A3A4"/>
<keyword evidence="10" id="KW-1133">Transmembrane helix</keyword>
<dbReference type="InterPro" id="IPR011006">
    <property type="entry name" value="CheY-like_superfamily"/>
</dbReference>
<dbReference type="RefSeq" id="XP_003294148.1">
    <property type="nucleotide sequence ID" value="XM_003294100.1"/>
</dbReference>
<dbReference type="InterPro" id="IPR036890">
    <property type="entry name" value="HATPase_C_sf"/>
</dbReference>
<keyword evidence="7" id="KW-0547">Nucleotide-binding</keyword>
<dbReference type="AlphaFoldDB" id="F1A3A4"/>
<dbReference type="InterPro" id="IPR003594">
    <property type="entry name" value="HATPase_dom"/>
</dbReference>
<keyword evidence="11" id="KW-0902">Two-component regulatory system</keyword>
<dbReference type="CDD" id="cd17546">
    <property type="entry name" value="REC_hyHK_CKI1_RcsC-like"/>
    <property type="match status" value="1"/>
</dbReference>
<dbReference type="Gene3D" id="3.30.565.10">
    <property type="entry name" value="Histidine kinase-like ATPase, C-terminal domain"/>
    <property type="match status" value="1"/>
</dbReference>
<dbReference type="CDD" id="cd00082">
    <property type="entry name" value="HisKA"/>
    <property type="match status" value="1"/>
</dbReference>
<feature type="compositionally biased region" description="Polar residues" evidence="15">
    <location>
        <begin position="801"/>
        <end position="811"/>
    </location>
</feature>
<dbReference type="InterPro" id="IPR005467">
    <property type="entry name" value="His_kinase_dom"/>
</dbReference>
<dbReference type="SMART" id="SM00448">
    <property type="entry name" value="REC"/>
    <property type="match status" value="1"/>
</dbReference>
<dbReference type="OMA" id="KSYMEIP"/>
<dbReference type="PROSITE" id="PS50109">
    <property type="entry name" value="HIS_KIN"/>
    <property type="match status" value="1"/>
</dbReference>
<keyword evidence="4 14" id="KW-0597">Phosphoprotein</keyword>
<keyword evidence="5" id="KW-0808">Transferase</keyword>
<dbReference type="InterPro" id="IPR036097">
    <property type="entry name" value="HisK_dim/P_sf"/>
</dbReference>
<evidence type="ECO:0000256" key="5">
    <source>
        <dbReference type="ARBA" id="ARBA00022679"/>
    </source>
</evidence>
<evidence type="ECO:0000256" key="15">
    <source>
        <dbReference type="SAM" id="MobiDB-lite"/>
    </source>
</evidence>
<dbReference type="Gene3D" id="1.10.287.130">
    <property type="match status" value="1"/>
</dbReference>
<dbReference type="OrthoDB" id="18630at2759"/>
<dbReference type="InterPro" id="IPR000014">
    <property type="entry name" value="PAS"/>
</dbReference>
<evidence type="ECO:0000256" key="8">
    <source>
        <dbReference type="ARBA" id="ARBA00022777"/>
    </source>
</evidence>
<evidence type="ECO:0000256" key="6">
    <source>
        <dbReference type="ARBA" id="ARBA00022692"/>
    </source>
</evidence>
<reference evidence="19" key="1">
    <citation type="journal article" date="2011" name="Genome Biol.">
        <title>Comparative genomics of the social amoebae Dictyostelium discoideum and Dictyostelium purpureum.</title>
        <authorList>
            <consortium name="US DOE Joint Genome Institute (JGI-PGF)"/>
            <person name="Sucgang R."/>
            <person name="Kuo A."/>
            <person name="Tian X."/>
            <person name="Salerno W."/>
            <person name="Parikh A."/>
            <person name="Feasley C.L."/>
            <person name="Dalin E."/>
            <person name="Tu H."/>
            <person name="Huang E."/>
            <person name="Barry K."/>
            <person name="Lindquist E."/>
            <person name="Shapiro H."/>
            <person name="Bruce D."/>
            <person name="Schmutz J."/>
            <person name="Salamov A."/>
            <person name="Fey P."/>
            <person name="Gaudet P."/>
            <person name="Anjard C."/>
            <person name="Babu M.M."/>
            <person name="Basu S."/>
            <person name="Bushmanova Y."/>
            <person name="van der Wel H."/>
            <person name="Katoh-Kurasawa M."/>
            <person name="Dinh C."/>
            <person name="Coutinho P.M."/>
            <person name="Saito T."/>
            <person name="Elias M."/>
            <person name="Schaap P."/>
            <person name="Kay R.R."/>
            <person name="Henrissat B."/>
            <person name="Eichinger L."/>
            <person name="Rivero F."/>
            <person name="Putnam N.H."/>
            <person name="West C.M."/>
            <person name="Loomis W.F."/>
            <person name="Chisholm R.L."/>
            <person name="Shaulsky G."/>
            <person name="Strassmann J.E."/>
            <person name="Queller D.C."/>
            <person name="Kuspa A."/>
            <person name="Grigoriev I.V."/>
        </authorList>
    </citation>
    <scope>NUCLEOTIDE SEQUENCE [LARGE SCALE GENOMIC DNA]</scope>
    <source>
        <strain evidence="19">QSDP1</strain>
    </source>
</reference>
<dbReference type="Pfam" id="PF00512">
    <property type="entry name" value="HisKA"/>
    <property type="match status" value="1"/>
</dbReference>
<evidence type="ECO:0000256" key="4">
    <source>
        <dbReference type="ARBA" id="ARBA00022553"/>
    </source>
</evidence>
<accession>F1A3A4</accession>
<keyword evidence="12" id="KW-0472">Membrane</keyword>
<keyword evidence="13" id="KW-0807">Transducer</keyword>
<dbReference type="PANTHER" id="PTHR45339:SF1">
    <property type="entry name" value="HYBRID SIGNAL TRANSDUCTION HISTIDINE KINASE J"/>
    <property type="match status" value="1"/>
</dbReference>
<dbReference type="Gene3D" id="3.30.450.20">
    <property type="entry name" value="PAS domain"/>
    <property type="match status" value="1"/>
</dbReference>
<dbReference type="EC" id="2.7.13.3" evidence="3"/>
<dbReference type="Gene3D" id="3.40.50.2300">
    <property type="match status" value="1"/>
</dbReference>
<dbReference type="GO" id="GO:0005524">
    <property type="term" value="F:ATP binding"/>
    <property type="evidence" value="ECO:0007669"/>
    <property type="project" value="UniProtKB-KW"/>
</dbReference>
<evidence type="ECO:0000259" key="16">
    <source>
        <dbReference type="PROSITE" id="PS50109"/>
    </source>
</evidence>
<dbReference type="InterPro" id="IPR001789">
    <property type="entry name" value="Sig_transdc_resp-reg_receiver"/>
</dbReference>
<organism evidence="18 19">
    <name type="scientific">Dictyostelium purpureum</name>
    <name type="common">Slime mold</name>
    <dbReference type="NCBI Taxonomy" id="5786"/>
    <lineage>
        <taxon>Eukaryota</taxon>
        <taxon>Amoebozoa</taxon>
        <taxon>Evosea</taxon>
        <taxon>Eumycetozoa</taxon>
        <taxon>Dictyostelia</taxon>
        <taxon>Dictyosteliales</taxon>
        <taxon>Dictyosteliaceae</taxon>
        <taxon>Dictyostelium</taxon>
    </lineage>
</organism>
<dbReference type="GO" id="GO:0000155">
    <property type="term" value="F:phosphorelay sensor kinase activity"/>
    <property type="evidence" value="ECO:0007669"/>
    <property type="project" value="InterPro"/>
</dbReference>
<dbReference type="VEuPathDB" id="AmoebaDB:DICPUDRAFT_51346"/>
<dbReference type="SUPFAM" id="SSF55781">
    <property type="entry name" value="GAF domain-like"/>
    <property type="match status" value="1"/>
</dbReference>
<proteinExistence type="predicted"/>
<evidence type="ECO:0000259" key="17">
    <source>
        <dbReference type="PROSITE" id="PS50110"/>
    </source>
</evidence>
<dbReference type="SUPFAM" id="SSF55874">
    <property type="entry name" value="ATPase domain of HSP90 chaperone/DNA topoisomerase II/histidine kinase"/>
    <property type="match status" value="1"/>
</dbReference>
<dbReference type="GO" id="GO:0016020">
    <property type="term" value="C:membrane"/>
    <property type="evidence" value="ECO:0007669"/>
    <property type="project" value="UniProtKB-SubCell"/>
</dbReference>
<dbReference type="InterPro" id="IPR004358">
    <property type="entry name" value="Sig_transdc_His_kin-like_C"/>
</dbReference>
<evidence type="ECO:0000256" key="14">
    <source>
        <dbReference type="PROSITE-ProRule" id="PRU00169"/>
    </source>
</evidence>
<gene>
    <name evidence="18" type="primary">DHKF</name>
    <name evidence="18" type="ORF">DICPUDRAFT_51346</name>
</gene>
<dbReference type="SUPFAM" id="SSF47384">
    <property type="entry name" value="Homodimeric domain of signal transducing histidine kinase"/>
    <property type="match status" value="1"/>
</dbReference>
<feature type="compositionally biased region" description="Low complexity" evidence="15">
    <location>
        <begin position="690"/>
        <end position="700"/>
    </location>
</feature>
<feature type="region of interest" description="Disordered" evidence="15">
    <location>
        <begin position="781"/>
        <end position="813"/>
    </location>
</feature>
<dbReference type="SMART" id="SM00387">
    <property type="entry name" value="HATPase_c"/>
    <property type="match status" value="1"/>
</dbReference>
<name>F1A3A4_DICPU</name>
<evidence type="ECO:0000256" key="3">
    <source>
        <dbReference type="ARBA" id="ARBA00012438"/>
    </source>
</evidence>
<evidence type="ECO:0000256" key="9">
    <source>
        <dbReference type="ARBA" id="ARBA00022840"/>
    </source>
</evidence>
<dbReference type="eggNOG" id="KOG0519">
    <property type="taxonomic scope" value="Eukaryota"/>
</dbReference>
<evidence type="ECO:0000256" key="7">
    <source>
        <dbReference type="ARBA" id="ARBA00022741"/>
    </source>
</evidence>
<dbReference type="EMBL" id="GL871448">
    <property type="protein sequence ID" value="EGC29332.1"/>
    <property type="molecule type" value="Genomic_DNA"/>
</dbReference>
<evidence type="ECO:0000256" key="13">
    <source>
        <dbReference type="ARBA" id="ARBA00023224"/>
    </source>
</evidence>
<feature type="domain" description="Histidine kinase" evidence="16">
    <location>
        <begin position="298"/>
        <end position="521"/>
    </location>
</feature>
<feature type="region of interest" description="Disordered" evidence="15">
    <location>
        <begin position="690"/>
        <end position="710"/>
    </location>
</feature>
<dbReference type="KEGG" id="dpp:DICPUDRAFT_51346"/>
<evidence type="ECO:0000256" key="12">
    <source>
        <dbReference type="ARBA" id="ARBA00023136"/>
    </source>
</evidence>
<dbReference type="SMART" id="SM00388">
    <property type="entry name" value="HisKA"/>
    <property type="match status" value="1"/>
</dbReference>
<evidence type="ECO:0000256" key="1">
    <source>
        <dbReference type="ARBA" id="ARBA00000085"/>
    </source>
</evidence>
<dbReference type="InParanoid" id="F1A3A4"/>
<comment type="subcellular location">
    <subcellularLocation>
        <location evidence="2">Membrane</location>
    </subcellularLocation>
</comment>
<feature type="compositionally biased region" description="Basic and acidic residues" evidence="15">
    <location>
        <begin position="781"/>
        <end position="798"/>
    </location>
</feature>
<evidence type="ECO:0000313" key="19">
    <source>
        <dbReference type="Proteomes" id="UP000001064"/>
    </source>
</evidence>
<evidence type="ECO:0000313" key="18">
    <source>
        <dbReference type="EMBL" id="EGC29332.1"/>
    </source>
</evidence>
<dbReference type="Proteomes" id="UP000001064">
    <property type="component" value="Unassembled WGS sequence"/>
</dbReference>
<dbReference type="PRINTS" id="PR00344">
    <property type="entry name" value="BCTRLSENSOR"/>
</dbReference>
<keyword evidence="6" id="KW-0812">Transmembrane</keyword>
<protein>
    <recommendedName>
        <fullName evidence="3">histidine kinase</fullName>
        <ecNumber evidence="3">2.7.13.3</ecNumber>
    </recommendedName>
</protein>
<keyword evidence="9" id="KW-0067">ATP-binding</keyword>
<dbReference type="Pfam" id="PF02518">
    <property type="entry name" value="HATPase_c"/>
    <property type="match status" value="1"/>
</dbReference>
<evidence type="ECO:0000256" key="10">
    <source>
        <dbReference type="ARBA" id="ARBA00022989"/>
    </source>
</evidence>
<evidence type="ECO:0000256" key="2">
    <source>
        <dbReference type="ARBA" id="ARBA00004370"/>
    </source>
</evidence>
<dbReference type="CDD" id="cd16922">
    <property type="entry name" value="HATPase_EvgS-ArcB-TorS-like"/>
    <property type="match status" value="1"/>
</dbReference>
<sequence>MDISSVYSSSALFFSKFSKLICKVFNSKYAGVSVINGTGGFDTISFCSPTQEYENFSFSLKKTSQNIVYYDDINQVFINKDIIKKYQLKSYMEIPLRDTNDIYIGDIVLFGDESLNPNILDTNILTFIVNRTSIEIEKKRVSDELIIAKNLLNQSPSCSCLVNKQGIIIRKIGAFYDRLLGYQIGDNIMKFDKKNEIKQVFDKVCFDNNNIIGEITITKENGDNYPAEIFAKEIGDSQGNSNGIMIILRDISDQITLKEMNTELQNKSELEQKRNLELMEARDQAVAATKIKSQFLATISHEIRTPLNGVIGMAEMLLKTSPLNTEQHDIAETIFGSGELLLSITSDILDFSKIEASRLELEMIEFDFIGCLEGIAKTIGVSINNKPIEIVTLFDPDIPHRLVGDPNRLVQIMLNMGTNAVKYTEKGHIIFKVSVLSRKHNWCKVKIGIEDSGIGIKEEQRKHLFEPFHQIDASTTRKYGGSGLGLAISSKLAKLMGGSVLLEKSTPGVGSLFSVTLEFEEIGPDTLSTIFPDKIFSQNKSVIIVDNYDVTRPLMEKKFSHLIGGNIYGVKEDVVKEFFGFIHNGKSDPNNPSSNIDFLDINPKIKHFFDPTLSAIIVCNRFMDDVDTSSKYVKEFLEYYPKKVIVALSINQCNFKLLPPKRDFLIIKKPISSTSLIKILNLINENSPNSPANPLLSPANGKRSTTPKKEKYDFNVSPMRIDLNISGSSPKLNIYSGSSDEDDSYSLNLANIELINDPISTTISEKDQERNNKINEIEKINQQNKKEKEKENLEKKQLIQDQKNSPQNQLQVKAKEKPRILLVDDNAVNRKVVKLQLKKLGYECDTATNGFEGFEKQKEFNYDLIFMDLNMPECDGSTASKLIRSWEETNNYVNRVSIVGLSATYLHGSKDYCKSMGMDDFVVKPIKLDPLGQLVKKYLDSHNLQSIPKDFI</sequence>
<keyword evidence="19" id="KW-1185">Reference proteome</keyword>
<dbReference type="PANTHER" id="PTHR45339">
    <property type="entry name" value="HYBRID SIGNAL TRANSDUCTION HISTIDINE KINASE J"/>
    <property type="match status" value="1"/>
</dbReference>
<dbReference type="Pfam" id="PF00072">
    <property type="entry name" value="Response_reg"/>
    <property type="match status" value="1"/>
</dbReference>
<dbReference type="FunFam" id="1.10.287.130:FF:000004">
    <property type="entry name" value="Ethylene receptor 1"/>
    <property type="match status" value="1"/>
</dbReference>
<dbReference type="SUPFAM" id="SSF52172">
    <property type="entry name" value="CheY-like"/>
    <property type="match status" value="1"/>
</dbReference>
<dbReference type="InterPro" id="IPR003661">
    <property type="entry name" value="HisK_dim/P_dom"/>
</dbReference>
<dbReference type="GeneID" id="10506147"/>
<evidence type="ECO:0000256" key="11">
    <source>
        <dbReference type="ARBA" id="ARBA00023012"/>
    </source>
</evidence>
<dbReference type="FunFam" id="3.30.565.10:FF:000010">
    <property type="entry name" value="Sensor histidine kinase RcsC"/>
    <property type="match status" value="1"/>
</dbReference>
<feature type="domain" description="Response regulatory" evidence="17">
    <location>
        <begin position="819"/>
        <end position="939"/>
    </location>
</feature>
<comment type="catalytic activity">
    <reaction evidence="1">
        <text>ATP + protein L-histidine = ADP + protein N-phospho-L-histidine.</text>
        <dbReference type="EC" id="2.7.13.3"/>
    </reaction>
</comment>
<dbReference type="PROSITE" id="PS50110">
    <property type="entry name" value="RESPONSE_REGULATORY"/>
    <property type="match status" value="1"/>
</dbReference>
<feature type="modified residue" description="4-aspartylphosphate" evidence="14">
    <location>
        <position position="868"/>
    </location>
</feature>